<dbReference type="CDD" id="cd07564">
    <property type="entry name" value="nitrilases_CHs"/>
    <property type="match status" value="1"/>
</dbReference>
<dbReference type="RefSeq" id="WP_264842739.1">
    <property type="nucleotide sequence ID" value="NZ_AP025628.1"/>
</dbReference>
<dbReference type="InterPro" id="IPR036526">
    <property type="entry name" value="C-N_Hydrolase_sf"/>
</dbReference>
<dbReference type="Pfam" id="PF00795">
    <property type="entry name" value="CN_hydrolase"/>
    <property type="match status" value="1"/>
</dbReference>
<dbReference type="PROSITE" id="PS00921">
    <property type="entry name" value="NITRIL_CHT_2"/>
    <property type="match status" value="1"/>
</dbReference>
<dbReference type="PANTHER" id="PTHR46044:SF1">
    <property type="entry name" value="CN HYDROLASE DOMAIN-CONTAINING PROTEIN"/>
    <property type="match status" value="1"/>
</dbReference>
<dbReference type="Gene3D" id="3.60.110.10">
    <property type="entry name" value="Carbon-nitrogen hydrolase"/>
    <property type="match status" value="1"/>
</dbReference>
<dbReference type="InterPro" id="IPR003010">
    <property type="entry name" value="C-N_Hydrolase"/>
</dbReference>
<proteinExistence type="inferred from homology"/>
<dbReference type="PANTHER" id="PTHR46044">
    <property type="entry name" value="NITRILASE"/>
    <property type="match status" value="1"/>
</dbReference>
<evidence type="ECO:0000259" key="2">
    <source>
        <dbReference type="PROSITE" id="PS50263"/>
    </source>
</evidence>
<gene>
    <name evidence="3" type="ORF">caldi_32290</name>
</gene>
<sequence>MGTSVRVAVVQAAPVLLDREATVGKTVRLIEEAAGQGTRLIVFPEAFIPAYPRGLTFGTVVGSRSEAGRRAFARYWDNAVDVPGPATEAIGAAARRTGAYVAVGVIERAGPYRGSTLYCTLLYFGPDGSLLGKHRKLKPTGAERLIWGEGDGSTLTAIRTEFGTVGGLICWENYMPLARMAMYGKGVEIYLAPTADCRDTWQATIQHIACEGRCFVLSCNQFVTRQIMPADWEDLGPGPEVLCRGGSAILGPLGQYLAGPLYDREGILTADLDLDQITQARYDFDVIGHYNRPDVFRLIVNESPAVGFESVPRPEVVHEEEA</sequence>
<dbReference type="InterPro" id="IPR044149">
    <property type="entry name" value="Nitrilases_CHs"/>
</dbReference>
<dbReference type="EMBL" id="AP025628">
    <property type="protein sequence ID" value="BDG62139.1"/>
    <property type="molecule type" value="Genomic_DNA"/>
</dbReference>
<evidence type="ECO:0000313" key="3">
    <source>
        <dbReference type="EMBL" id="BDG62139.1"/>
    </source>
</evidence>
<feature type="domain" description="CN hydrolase" evidence="2">
    <location>
        <begin position="5"/>
        <end position="274"/>
    </location>
</feature>
<dbReference type="Proteomes" id="UP001163687">
    <property type="component" value="Chromosome"/>
</dbReference>
<protein>
    <submittedName>
        <fullName evidence="3">Nitrilase</fullName>
    </submittedName>
</protein>
<evidence type="ECO:0000256" key="1">
    <source>
        <dbReference type="ARBA" id="ARBA00008129"/>
    </source>
</evidence>
<dbReference type="PROSITE" id="PS50263">
    <property type="entry name" value="CN_HYDROLASE"/>
    <property type="match status" value="1"/>
</dbReference>
<accession>A0AA35CP15</accession>
<organism evidence="3 4">
    <name type="scientific">Caldinitratiruptor microaerophilus</name>
    <dbReference type="NCBI Taxonomy" id="671077"/>
    <lineage>
        <taxon>Bacteria</taxon>
        <taxon>Bacillati</taxon>
        <taxon>Bacillota</taxon>
        <taxon>Clostridia</taxon>
        <taxon>Eubacteriales</taxon>
        <taxon>Symbiobacteriaceae</taxon>
        <taxon>Caldinitratiruptor</taxon>
    </lineage>
</organism>
<reference evidence="3" key="1">
    <citation type="submission" date="2022-03" db="EMBL/GenBank/DDBJ databases">
        <title>Complete genome sequence of Caldinitratiruptor microaerophilus.</title>
        <authorList>
            <person name="Mukaiyama R."/>
            <person name="Nishiyama T."/>
            <person name="Ueda K."/>
        </authorList>
    </citation>
    <scope>NUCLEOTIDE SEQUENCE</scope>
    <source>
        <strain evidence="3">JCM 16183</strain>
    </source>
</reference>
<name>A0AA35CP15_9FIRM</name>
<dbReference type="InterPro" id="IPR000132">
    <property type="entry name" value="Nitrilase/CN_hydratase_CS"/>
</dbReference>
<keyword evidence="4" id="KW-1185">Reference proteome</keyword>
<dbReference type="GO" id="GO:0000257">
    <property type="term" value="F:nitrilase activity"/>
    <property type="evidence" value="ECO:0007669"/>
    <property type="project" value="UniProtKB-ARBA"/>
</dbReference>
<dbReference type="SUPFAM" id="SSF56317">
    <property type="entry name" value="Carbon-nitrogen hydrolase"/>
    <property type="match status" value="1"/>
</dbReference>
<dbReference type="AlphaFoldDB" id="A0AA35CP15"/>
<dbReference type="KEGG" id="cmic:caldi_32290"/>
<comment type="similarity">
    <text evidence="1">Belongs to the carbon-nitrogen hydrolase superfamily. Nitrilase family.</text>
</comment>
<evidence type="ECO:0000313" key="4">
    <source>
        <dbReference type="Proteomes" id="UP001163687"/>
    </source>
</evidence>